<organism evidence="2 3">
    <name type="scientific">Asanoa iriomotensis</name>
    <dbReference type="NCBI Taxonomy" id="234613"/>
    <lineage>
        <taxon>Bacteria</taxon>
        <taxon>Bacillati</taxon>
        <taxon>Actinomycetota</taxon>
        <taxon>Actinomycetes</taxon>
        <taxon>Micromonosporales</taxon>
        <taxon>Micromonosporaceae</taxon>
        <taxon>Asanoa</taxon>
    </lineage>
</organism>
<feature type="compositionally biased region" description="Pro residues" evidence="1">
    <location>
        <begin position="192"/>
        <end position="203"/>
    </location>
</feature>
<feature type="compositionally biased region" description="Low complexity" evidence="1">
    <location>
        <begin position="177"/>
        <end position="191"/>
    </location>
</feature>
<comment type="caution">
    <text evidence="2">The sequence shown here is derived from an EMBL/GenBank/DDBJ whole genome shotgun (WGS) entry which is preliminary data.</text>
</comment>
<evidence type="ECO:0000256" key="1">
    <source>
        <dbReference type="SAM" id="MobiDB-lite"/>
    </source>
</evidence>
<keyword evidence="3" id="KW-1185">Reference proteome</keyword>
<feature type="compositionally biased region" description="Gly residues" evidence="1">
    <location>
        <begin position="145"/>
        <end position="157"/>
    </location>
</feature>
<feature type="compositionally biased region" description="Pro residues" evidence="1">
    <location>
        <begin position="98"/>
        <end position="107"/>
    </location>
</feature>
<gene>
    <name evidence="2" type="ORF">Air01nite_70530</name>
</gene>
<dbReference type="RefSeq" id="WP_203707774.1">
    <property type="nucleotide sequence ID" value="NZ_BAAALU010000043.1"/>
</dbReference>
<evidence type="ECO:0000313" key="2">
    <source>
        <dbReference type="EMBL" id="GIF60958.1"/>
    </source>
</evidence>
<accession>A0ABQ4CDW4</accession>
<proteinExistence type="predicted"/>
<reference evidence="2 3" key="1">
    <citation type="submission" date="2021-01" db="EMBL/GenBank/DDBJ databases">
        <title>Whole genome shotgun sequence of Asanoa iriomotensis NBRC 100142.</title>
        <authorList>
            <person name="Komaki H."/>
            <person name="Tamura T."/>
        </authorList>
    </citation>
    <scope>NUCLEOTIDE SEQUENCE [LARGE SCALE GENOMIC DNA]</scope>
    <source>
        <strain evidence="2 3">NBRC 100142</strain>
    </source>
</reference>
<sequence>MRDPLDDADLDRMLDGGPLPPALAALRAPAQPAELRGEEAAVAAFRAARQVESAPPRRARLVGRALVGRALAVKVAVAGAVLAGGGLAVAAAMGTLPVPGPDKPPASDPHGPTRPGGVVNEQPTQAPQPPPGGTPTATPQPTGPAGAGNGNGWGRNHGTGQPSKPAKATKSPNANQPTKAPNANKATKAPNPNKPTQPPGQSR</sequence>
<evidence type="ECO:0000313" key="3">
    <source>
        <dbReference type="Proteomes" id="UP000624325"/>
    </source>
</evidence>
<dbReference type="Proteomes" id="UP000624325">
    <property type="component" value="Unassembled WGS sequence"/>
</dbReference>
<feature type="region of interest" description="Disordered" evidence="1">
    <location>
        <begin position="97"/>
        <end position="203"/>
    </location>
</feature>
<dbReference type="EMBL" id="BONC01000083">
    <property type="protein sequence ID" value="GIF60958.1"/>
    <property type="molecule type" value="Genomic_DNA"/>
</dbReference>
<feature type="compositionally biased region" description="Low complexity" evidence="1">
    <location>
        <begin position="134"/>
        <end position="144"/>
    </location>
</feature>
<protein>
    <submittedName>
        <fullName evidence="2">Uncharacterized protein</fullName>
    </submittedName>
</protein>
<name>A0ABQ4CDW4_9ACTN</name>